<evidence type="ECO:0000259" key="6">
    <source>
        <dbReference type="Pfam" id="PF00881"/>
    </source>
</evidence>
<evidence type="ECO:0000256" key="4">
    <source>
        <dbReference type="ARBA" id="ARBA00023002"/>
    </source>
</evidence>
<reference evidence="7 8" key="2">
    <citation type="journal article" date="2013" name="PLoS ONE">
        <title>INDIGO - INtegrated Data Warehouse of MIcrobial GenOmes with Examples from the Red Sea Extremophiles.</title>
        <authorList>
            <person name="Alam I."/>
            <person name="Antunes A."/>
            <person name="Kamau A.A."/>
            <person name="Ba Alawi W."/>
            <person name="Kalkatawi M."/>
            <person name="Stingl U."/>
            <person name="Bajic V.B."/>
        </authorList>
    </citation>
    <scope>NUCLEOTIDE SEQUENCE [LARGE SCALE GENOMIC DNA]</scope>
    <source>
        <strain evidence="7 8">SSD-17B</strain>
    </source>
</reference>
<protein>
    <submittedName>
        <fullName evidence="7">FMN reductase NADH protein</fullName>
        <ecNumber evidence="7">1.-.-.-</ecNumber>
    </submittedName>
</protein>
<keyword evidence="5" id="KW-0521">NADP</keyword>
<dbReference type="Pfam" id="PF00881">
    <property type="entry name" value="Nitroreductase"/>
    <property type="match status" value="1"/>
</dbReference>
<organism evidence="7 8">
    <name type="scientific">Haloplasma contractile SSD-17B</name>
    <dbReference type="NCBI Taxonomy" id="1033810"/>
    <lineage>
        <taxon>Bacteria</taxon>
        <taxon>Bacillati</taxon>
        <taxon>Mycoplasmatota</taxon>
        <taxon>Mollicutes</taxon>
        <taxon>Haloplasmatales</taxon>
        <taxon>Haloplasmataceae</taxon>
        <taxon>Haloplasma</taxon>
    </lineage>
</organism>
<comment type="caution">
    <text evidence="7">The sequence shown here is derived from an EMBL/GenBank/DDBJ whole genome shotgun (WGS) entry which is preliminary data.</text>
</comment>
<dbReference type="AlphaFoldDB" id="U2E089"/>
<name>U2E089_9MOLU</name>
<dbReference type="InterPro" id="IPR000415">
    <property type="entry name" value="Nitroreductase-like"/>
</dbReference>
<dbReference type="PANTHER" id="PTHR43425">
    <property type="entry name" value="OXYGEN-INSENSITIVE NADPH NITROREDUCTASE"/>
    <property type="match status" value="1"/>
</dbReference>
<evidence type="ECO:0000256" key="3">
    <source>
        <dbReference type="ARBA" id="ARBA00022643"/>
    </source>
</evidence>
<dbReference type="GO" id="GO:0016491">
    <property type="term" value="F:oxidoreductase activity"/>
    <property type="evidence" value="ECO:0007669"/>
    <property type="project" value="UniProtKB-UniRule"/>
</dbReference>
<evidence type="ECO:0000256" key="1">
    <source>
        <dbReference type="ARBA" id="ARBA00008366"/>
    </source>
</evidence>
<evidence type="ECO:0000313" key="8">
    <source>
        <dbReference type="Proteomes" id="UP000005707"/>
    </source>
</evidence>
<evidence type="ECO:0000256" key="2">
    <source>
        <dbReference type="ARBA" id="ARBA00022630"/>
    </source>
</evidence>
<dbReference type="PANTHER" id="PTHR43425:SF2">
    <property type="entry name" value="OXYGEN-INSENSITIVE NADPH NITROREDUCTASE"/>
    <property type="match status" value="1"/>
</dbReference>
<accession>U2E089</accession>
<dbReference type="Proteomes" id="UP000005707">
    <property type="component" value="Unassembled WGS sequence"/>
</dbReference>
<dbReference type="PIRSF" id="PIRSF005426">
    <property type="entry name" value="Frp"/>
    <property type="match status" value="1"/>
</dbReference>
<gene>
    <name evidence="7" type="primary">nfrA2</name>
    <name evidence="7" type="ORF">HLPCO_000508</name>
</gene>
<dbReference type="Gene3D" id="3.40.109.10">
    <property type="entry name" value="NADH Oxidase"/>
    <property type="match status" value="1"/>
</dbReference>
<keyword evidence="4 5" id="KW-0560">Oxidoreductase</keyword>
<evidence type="ECO:0000313" key="7">
    <source>
        <dbReference type="EMBL" id="ERJ13842.1"/>
    </source>
</evidence>
<reference evidence="7 8" key="1">
    <citation type="journal article" date="2011" name="J. Bacteriol.">
        <title>Genome sequence of Haloplasma contractile, an unusual contractile bacterium from a deep-sea anoxic brine lake.</title>
        <authorList>
            <person name="Antunes A."/>
            <person name="Alam I."/>
            <person name="El Dorry H."/>
            <person name="Siam R."/>
            <person name="Robertson A."/>
            <person name="Bajic V.B."/>
            <person name="Stingl U."/>
        </authorList>
    </citation>
    <scope>NUCLEOTIDE SEQUENCE [LARGE SCALE GENOMIC DNA]</scope>
    <source>
        <strain evidence="7 8">SSD-17B</strain>
    </source>
</reference>
<dbReference type="EMBL" id="AFNU02000001">
    <property type="protein sequence ID" value="ERJ13842.1"/>
    <property type="molecule type" value="Genomic_DNA"/>
</dbReference>
<evidence type="ECO:0000256" key="5">
    <source>
        <dbReference type="PIRNR" id="PIRNR005426"/>
    </source>
</evidence>
<dbReference type="EC" id="1.-.-.-" evidence="7"/>
<dbReference type="CDD" id="cd02146">
    <property type="entry name" value="NfsA-like"/>
    <property type="match status" value="1"/>
</dbReference>
<sequence length="246" mass="27554">MMNGTLNTYLKHRSIRSYKDKMIKKNDLELVIKSAQAAPSSINGQQVSIIAITDKEKKATITELCGNQLWIDEAPVFLLFVADFYRAKLAADKNNVPFGITDGLEASLVASVDVGLSMGNAIGTAESLGYGTVCIGGARSNPTKMVELLNLPEYVYPICGLCIGYPKDESTLKPRLPKEAVYHEETYNKELRPLIDQYDKTMSAYMKERTNGENDRNWSEGISNFYKTNYSPHTRNEMKKQGFKNE</sequence>
<keyword evidence="8" id="KW-1185">Reference proteome</keyword>
<comment type="similarity">
    <text evidence="1 5">Belongs to the flavin oxidoreductase frp family.</text>
</comment>
<dbReference type="InterPro" id="IPR029479">
    <property type="entry name" value="Nitroreductase"/>
</dbReference>
<keyword evidence="3 5" id="KW-0288">FMN</keyword>
<proteinExistence type="inferred from homology"/>
<dbReference type="eggNOG" id="COG0778">
    <property type="taxonomic scope" value="Bacteria"/>
</dbReference>
<dbReference type="FunCoup" id="U2E089">
    <property type="interactions" value="48"/>
</dbReference>
<dbReference type="SUPFAM" id="SSF55469">
    <property type="entry name" value="FMN-dependent nitroreductase-like"/>
    <property type="match status" value="1"/>
</dbReference>
<dbReference type="InParanoid" id="U2E089"/>
<keyword evidence="2 5" id="KW-0285">Flavoprotein</keyword>
<feature type="domain" description="Nitroreductase" evidence="6">
    <location>
        <begin position="11"/>
        <end position="165"/>
    </location>
</feature>
<dbReference type="InterPro" id="IPR016446">
    <property type="entry name" value="Flavin_OxRdtase_Frp"/>
</dbReference>
<dbReference type="STRING" id="1033810.HLPCO_000508"/>